<dbReference type="EMBL" id="AYSA01000350">
    <property type="protein sequence ID" value="ESZ92932.1"/>
    <property type="molecule type" value="Genomic_DNA"/>
</dbReference>
<feature type="compositionally biased region" description="Basic residues" evidence="1">
    <location>
        <begin position="853"/>
        <end position="863"/>
    </location>
</feature>
<sequence>MERVTATDVVKSLESILAYAGQLSRVFHRHRLVLEIESVVPYQIEEHIGLVNSTIGTLNEVLGVLLRNDAGTNQNRLFSEEGLRHVSFLEGECATILAKIAPTVAKAGLKRERKKKRKNAKKSKAEIIAPVVPMQLKLDEEKFLNDLENAIWYRANDDICAYMGRLKEVQLHLLLVYQVVTVGSLSRDLSSGKIDIQKIVSYHERINRTADLIRISPSSRRRGFHSRSSSVYTLSESDGDSDDSSIISRRRRPPPPPIHVLRNGPPPPPAFRGGLPPTSCMGTAPPPPLQANSARPLGPPLSTFAPRVVNLTTPNVNPPSYDSHTGLDTPPLKQTSPLPNPLSSPHIFPDEKCQDNMTNREIKVEKQQIAKKPHESSAQEGRLFNSSHTRLSFKIKSLFRSKDSLAAEMKKVLENTSSVLEAFLIQNVDIRPIPHSAFHSLEATHMRTILSQLNNNSWFETYSKLTRTEHDVLGTAIHPFGTTDLRREIVALKVLPENQNNAWMCCLAGKLRTASLPQQSNGRVILAILREPLVDGERKAWVANGTMPPPDCGRALYPPPRTFIGARGSLPPPPPPPPPPPMFPNIKPLPITALNALNRPRFIGPDGPRPPAFNSCPPGTQGRYLPPVFPPRNPPPPPPIPGQTFHMSDRTIYTDAESFVALTTYNEYTLRLAEPVEPNQPRTWSRIVITHEPNAQTDILAHINSFVQRGGSIIDAKLRLTDLQSAHMTQVMEEILLKERDYRFEWCWVELSLYDSTGEINHGSRGNGAQSATIMHLIAKRTLKREYKPADVYNVLMTRGPPLPPLPPNFYNTLPPRPGPPQPMPSGPPPPPPPPPLSRAPPPAFTEYGRPRSGPRGHGRNRRVSMSDLDSSGYSGSDSDSSYDSRRGRVRRRRRNNGRVRQRYYDSESSDDSEEEDGMKIPVVWKRGDDVVQKLLDLWTPGAKILGGKERE</sequence>
<dbReference type="InterPro" id="IPR051412">
    <property type="entry name" value="Formin_Homology_Diaphanous_sf"/>
</dbReference>
<feature type="compositionally biased region" description="Basic residues" evidence="1">
    <location>
        <begin position="888"/>
        <end position="902"/>
    </location>
</feature>
<proteinExistence type="predicted"/>
<feature type="compositionally biased region" description="Pro residues" evidence="1">
    <location>
        <begin position="815"/>
        <end position="844"/>
    </location>
</feature>
<feature type="compositionally biased region" description="Acidic residues" evidence="1">
    <location>
        <begin position="908"/>
        <end position="917"/>
    </location>
</feature>
<dbReference type="HOGENOM" id="CLU_304411_0_0_1"/>
<evidence type="ECO:0000313" key="2">
    <source>
        <dbReference type="EMBL" id="ESZ92932.1"/>
    </source>
</evidence>
<reference evidence="2 3" key="1">
    <citation type="journal article" date="2014" name="Genome Announc.">
        <title>Draft genome sequence of Sclerotinia borealis, a psychrophilic plant pathogenic fungus.</title>
        <authorList>
            <person name="Mardanov A.V."/>
            <person name="Beletsky A.V."/>
            <person name="Kadnikov V.V."/>
            <person name="Ignatov A.N."/>
            <person name="Ravin N.V."/>
        </authorList>
    </citation>
    <scope>NUCLEOTIDE SEQUENCE [LARGE SCALE GENOMIC DNA]</scope>
    <source>
        <strain evidence="3">F-4157</strain>
    </source>
</reference>
<feature type="compositionally biased region" description="Pro residues" evidence="1">
    <location>
        <begin position="254"/>
        <end position="270"/>
    </location>
</feature>
<feature type="region of interest" description="Disordered" evidence="1">
    <location>
        <begin position="219"/>
        <end position="288"/>
    </location>
</feature>
<dbReference type="GO" id="GO:0005884">
    <property type="term" value="C:actin filament"/>
    <property type="evidence" value="ECO:0007669"/>
    <property type="project" value="TreeGrafter"/>
</dbReference>
<feature type="compositionally biased region" description="Low complexity" evidence="1">
    <location>
        <begin position="870"/>
        <end position="882"/>
    </location>
</feature>
<gene>
    <name evidence="2" type="ORF">SBOR_6705</name>
</gene>
<dbReference type="OrthoDB" id="3565233at2759"/>
<dbReference type="AlphaFoldDB" id="W9C867"/>
<organism evidence="2 3">
    <name type="scientific">Sclerotinia borealis (strain F-4128)</name>
    <dbReference type="NCBI Taxonomy" id="1432307"/>
    <lineage>
        <taxon>Eukaryota</taxon>
        <taxon>Fungi</taxon>
        <taxon>Dikarya</taxon>
        <taxon>Ascomycota</taxon>
        <taxon>Pezizomycotina</taxon>
        <taxon>Leotiomycetes</taxon>
        <taxon>Helotiales</taxon>
        <taxon>Sclerotiniaceae</taxon>
        <taxon>Sclerotinia</taxon>
    </lineage>
</organism>
<dbReference type="Proteomes" id="UP000019487">
    <property type="component" value="Unassembled WGS sequence"/>
</dbReference>
<dbReference type="STRING" id="1432307.W9C867"/>
<evidence type="ECO:0000313" key="3">
    <source>
        <dbReference type="Proteomes" id="UP000019487"/>
    </source>
</evidence>
<accession>W9C867</accession>
<keyword evidence="3" id="KW-1185">Reference proteome</keyword>
<name>W9C867_SCLBF</name>
<dbReference type="GO" id="GO:0030041">
    <property type="term" value="P:actin filament polymerization"/>
    <property type="evidence" value="ECO:0007669"/>
    <property type="project" value="TreeGrafter"/>
</dbReference>
<protein>
    <submittedName>
        <fullName evidence="2">Uncharacterized protein</fullName>
    </submittedName>
</protein>
<feature type="region of interest" description="Disordered" evidence="1">
    <location>
        <begin position="801"/>
        <end position="920"/>
    </location>
</feature>
<evidence type="ECO:0000256" key="1">
    <source>
        <dbReference type="SAM" id="MobiDB-lite"/>
    </source>
</evidence>
<comment type="caution">
    <text evidence="2">The sequence shown here is derived from an EMBL/GenBank/DDBJ whole genome shotgun (WGS) entry which is preliminary data.</text>
</comment>
<dbReference type="PANTHER" id="PTHR45691">
    <property type="entry name" value="PROTEIN DIAPHANOUS"/>
    <property type="match status" value="1"/>
</dbReference>
<dbReference type="PANTHER" id="PTHR45691:SF6">
    <property type="entry name" value="PROTEIN DIAPHANOUS"/>
    <property type="match status" value="1"/>
</dbReference>